<dbReference type="Gene3D" id="1.25.40.10">
    <property type="entry name" value="Tetratricopeptide repeat domain"/>
    <property type="match status" value="1"/>
</dbReference>
<organism evidence="3">
    <name type="scientific">marine sediment metagenome</name>
    <dbReference type="NCBI Taxonomy" id="412755"/>
    <lineage>
        <taxon>unclassified sequences</taxon>
        <taxon>metagenomes</taxon>
        <taxon>ecological metagenomes</taxon>
    </lineage>
</organism>
<dbReference type="AlphaFoldDB" id="X1BYJ3"/>
<dbReference type="Pfam" id="PF00515">
    <property type="entry name" value="TPR_1"/>
    <property type="match status" value="1"/>
</dbReference>
<keyword evidence="1" id="KW-0677">Repeat</keyword>
<proteinExistence type="predicted"/>
<comment type="caution">
    <text evidence="3">The sequence shown here is derived from an EMBL/GenBank/DDBJ whole genome shotgun (WGS) entry which is preliminary data.</text>
</comment>
<reference evidence="3" key="1">
    <citation type="journal article" date="2014" name="Front. Microbiol.">
        <title>High frequency of phylogenetically diverse reductive dehalogenase-homologous genes in deep subseafloor sedimentary metagenomes.</title>
        <authorList>
            <person name="Kawai M."/>
            <person name="Futagami T."/>
            <person name="Toyoda A."/>
            <person name="Takaki Y."/>
            <person name="Nishi S."/>
            <person name="Hori S."/>
            <person name="Arai W."/>
            <person name="Tsubouchi T."/>
            <person name="Morono Y."/>
            <person name="Uchiyama I."/>
            <person name="Ito T."/>
            <person name="Fujiyama A."/>
            <person name="Inagaki F."/>
            <person name="Takami H."/>
        </authorList>
    </citation>
    <scope>NUCLEOTIDE SEQUENCE</scope>
    <source>
        <strain evidence="3">Expedition CK06-06</strain>
    </source>
</reference>
<dbReference type="EMBL" id="BART01025368">
    <property type="protein sequence ID" value="GAH00052.1"/>
    <property type="molecule type" value="Genomic_DNA"/>
</dbReference>
<sequence length="110" mass="13075">MLSQGKYEEAIDEFEDLLKINVNDPIVIKHLINCLFKYGLYLDDDFTPDYKKAAQCYEKIIELDKNNTKAWYNLGILSFKQKKYEKAIEFYNKSLKINPKDKYVLYNMGL</sequence>
<dbReference type="InterPro" id="IPR011990">
    <property type="entry name" value="TPR-like_helical_dom_sf"/>
</dbReference>
<dbReference type="Pfam" id="PF13181">
    <property type="entry name" value="TPR_8"/>
    <property type="match status" value="1"/>
</dbReference>
<dbReference type="InterPro" id="IPR051685">
    <property type="entry name" value="Ycf3/AcsC/BcsC/TPR_MFPF"/>
</dbReference>
<dbReference type="PANTHER" id="PTHR44943">
    <property type="entry name" value="CELLULOSE SYNTHASE OPERON PROTEIN C"/>
    <property type="match status" value="1"/>
</dbReference>
<dbReference type="SUPFAM" id="SSF48452">
    <property type="entry name" value="TPR-like"/>
    <property type="match status" value="1"/>
</dbReference>
<dbReference type="PANTHER" id="PTHR44943:SF4">
    <property type="entry name" value="TPR REPEAT-CONTAINING PROTEIN MJ0798"/>
    <property type="match status" value="1"/>
</dbReference>
<dbReference type="SMART" id="SM00028">
    <property type="entry name" value="TPR"/>
    <property type="match status" value="2"/>
</dbReference>
<evidence type="ECO:0000256" key="1">
    <source>
        <dbReference type="ARBA" id="ARBA00022737"/>
    </source>
</evidence>
<accession>X1BYJ3</accession>
<evidence type="ECO:0000313" key="3">
    <source>
        <dbReference type="EMBL" id="GAH00052.1"/>
    </source>
</evidence>
<dbReference type="PROSITE" id="PS50005">
    <property type="entry name" value="TPR"/>
    <property type="match status" value="1"/>
</dbReference>
<dbReference type="InterPro" id="IPR019734">
    <property type="entry name" value="TPR_rpt"/>
</dbReference>
<dbReference type="PROSITE" id="PS50293">
    <property type="entry name" value="TPR_REGION"/>
    <property type="match status" value="1"/>
</dbReference>
<protein>
    <submittedName>
        <fullName evidence="3">Uncharacterized protein</fullName>
    </submittedName>
</protein>
<name>X1BYJ3_9ZZZZ</name>
<evidence type="ECO:0000256" key="2">
    <source>
        <dbReference type="ARBA" id="ARBA00022803"/>
    </source>
</evidence>
<feature type="non-terminal residue" evidence="3">
    <location>
        <position position="110"/>
    </location>
</feature>
<gene>
    <name evidence="3" type="ORF">S01H4_45552</name>
</gene>
<keyword evidence="2" id="KW-0802">TPR repeat</keyword>